<feature type="domain" description="NAD(P)-binding" evidence="6">
    <location>
        <begin position="28"/>
        <end position="166"/>
    </location>
</feature>
<dbReference type="FunFam" id="3.40.50.720:FF:000924">
    <property type="entry name" value="GDP-mannose 4,6 dehydratase"/>
    <property type="match status" value="1"/>
</dbReference>
<keyword evidence="8" id="KW-1185">Reference proteome</keyword>
<evidence type="ECO:0000313" key="8">
    <source>
        <dbReference type="Proteomes" id="UP000594261"/>
    </source>
</evidence>
<feature type="region of interest" description="Disordered" evidence="5">
    <location>
        <begin position="1"/>
        <end position="22"/>
    </location>
</feature>
<gene>
    <name evidence="7" type="primary">LOC115964362</name>
</gene>
<dbReference type="GO" id="GO:0042351">
    <property type="term" value="P:'de novo' GDP-L-fucose biosynthetic process"/>
    <property type="evidence" value="ECO:0007669"/>
    <property type="project" value="TreeGrafter"/>
</dbReference>
<sequence>MASEIDNSRSESTTNGESPPCAPHKVALITGIIGQDGSYLTEFLLDKGYEVHGLIRRSSNFNTQRINHIYIDPHNAHKARMKLHYADLINASSLCSWLDTILPDEVYNLATQSHMAVSFEIPDYIADVVTTRGLHLLKAVRSHIAATGRNHIRYYQARLLEMFGSTPPP</sequence>
<accession>A0A7N2MNB2</accession>
<dbReference type="RefSeq" id="XP_030939552.1">
    <property type="nucleotide sequence ID" value="XM_031083692.1"/>
</dbReference>
<dbReference type="KEGG" id="qlo:115964362"/>
<dbReference type="Gene3D" id="3.40.50.720">
    <property type="entry name" value="NAD(P)-binding Rossmann-like Domain"/>
    <property type="match status" value="1"/>
</dbReference>
<reference evidence="7 8" key="1">
    <citation type="journal article" date="2016" name="G3 (Bethesda)">
        <title>First Draft Assembly and Annotation of the Genome of a California Endemic Oak Quercus lobata Nee (Fagaceae).</title>
        <authorList>
            <person name="Sork V.L."/>
            <person name="Fitz-Gibbon S.T."/>
            <person name="Puiu D."/>
            <person name="Crepeau M."/>
            <person name="Gugger P.F."/>
            <person name="Sherman R."/>
            <person name="Stevens K."/>
            <person name="Langley C.H."/>
            <person name="Pellegrini M."/>
            <person name="Salzberg S.L."/>
        </authorList>
    </citation>
    <scope>NUCLEOTIDE SEQUENCE [LARGE SCALE GENOMIC DNA]</scope>
    <source>
        <strain evidence="7 8">cv. SW786</strain>
    </source>
</reference>
<proteinExistence type="inferred from homology"/>
<dbReference type="Pfam" id="PF16363">
    <property type="entry name" value="GDP_Man_Dehyd"/>
    <property type="match status" value="1"/>
</dbReference>
<evidence type="ECO:0000256" key="1">
    <source>
        <dbReference type="ARBA" id="ARBA00001937"/>
    </source>
</evidence>
<evidence type="ECO:0000256" key="3">
    <source>
        <dbReference type="ARBA" id="ARBA00011989"/>
    </source>
</evidence>
<dbReference type="OrthoDB" id="1468716at2759"/>
<dbReference type="EMBL" id="LRBV02000010">
    <property type="status" value="NOT_ANNOTATED_CDS"/>
    <property type="molecule type" value="Genomic_DNA"/>
</dbReference>
<evidence type="ECO:0000256" key="5">
    <source>
        <dbReference type="SAM" id="MobiDB-lite"/>
    </source>
</evidence>
<protein>
    <recommendedName>
        <fullName evidence="3">GDP-mannose 4,6-dehydratase</fullName>
        <ecNumber evidence="3">4.2.1.47</ecNumber>
    </recommendedName>
</protein>
<reference evidence="7" key="2">
    <citation type="submission" date="2021-01" db="UniProtKB">
        <authorList>
            <consortium name="EnsemblPlants"/>
        </authorList>
    </citation>
    <scope>IDENTIFICATION</scope>
</reference>
<dbReference type="EnsemblPlants" id="QL10p013176:mrna">
    <property type="protein sequence ID" value="QL10p013176:mrna:CDS:1"/>
    <property type="gene ID" value="QL10p013176"/>
</dbReference>
<dbReference type="InterPro" id="IPR036291">
    <property type="entry name" value="NAD(P)-bd_dom_sf"/>
</dbReference>
<dbReference type="InParanoid" id="A0A7N2MNB2"/>
<evidence type="ECO:0000256" key="4">
    <source>
        <dbReference type="ARBA" id="ARBA00023239"/>
    </source>
</evidence>
<dbReference type="SUPFAM" id="SSF51735">
    <property type="entry name" value="NAD(P)-binding Rossmann-fold domains"/>
    <property type="match status" value="1"/>
</dbReference>
<dbReference type="Gramene" id="QL10p013176:mrna">
    <property type="protein sequence ID" value="QL10p013176:mrna:CDS:1"/>
    <property type="gene ID" value="QL10p013176"/>
</dbReference>
<dbReference type="PANTHER" id="PTHR43715">
    <property type="entry name" value="GDP-MANNOSE 4,6-DEHYDRATASE"/>
    <property type="match status" value="1"/>
</dbReference>
<organism evidence="7 8">
    <name type="scientific">Quercus lobata</name>
    <name type="common">Valley oak</name>
    <dbReference type="NCBI Taxonomy" id="97700"/>
    <lineage>
        <taxon>Eukaryota</taxon>
        <taxon>Viridiplantae</taxon>
        <taxon>Streptophyta</taxon>
        <taxon>Embryophyta</taxon>
        <taxon>Tracheophyta</taxon>
        <taxon>Spermatophyta</taxon>
        <taxon>Magnoliopsida</taxon>
        <taxon>eudicotyledons</taxon>
        <taxon>Gunneridae</taxon>
        <taxon>Pentapetalae</taxon>
        <taxon>rosids</taxon>
        <taxon>fabids</taxon>
        <taxon>Fagales</taxon>
        <taxon>Fagaceae</taxon>
        <taxon>Quercus</taxon>
    </lineage>
</organism>
<dbReference type="AlphaFoldDB" id="A0A7N2MNB2"/>
<dbReference type="OMA" id="VIPECKI"/>
<dbReference type="Proteomes" id="UP000594261">
    <property type="component" value="Chromosome 10"/>
</dbReference>
<evidence type="ECO:0000256" key="2">
    <source>
        <dbReference type="ARBA" id="ARBA00009263"/>
    </source>
</evidence>
<evidence type="ECO:0000259" key="6">
    <source>
        <dbReference type="Pfam" id="PF16363"/>
    </source>
</evidence>
<dbReference type="InterPro" id="IPR016040">
    <property type="entry name" value="NAD(P)-bd_dom"/>
</dbReference>
<comment type="similarity">
    <text evidence="2">Belongs to the NAD(P)-dependent epimerase/dehydratase family. GDP-mannose 4,6-dehydratase subfamily.</text>
</comment>
<dbReference type="GO" id="GO:0008446">
    <property type="term" value="F:GDP-mannose 4,6-dehydratase activity"/>
    <property type="evidence" value="ECO:0007669"/>
    <property type="project" value="UniProtKB-EC"/>
</dbReference>
<dbReference type="EC" id="4.2.1.47" evidence="3"/>
<evidence type="ECO:0000313" key="7">
    <source>
        <dbReference type="EnsemblPlants" id="QL10p013176:mrna:CDS:1"/>
    </source>
</evidence>
<dbReference type="PANTHER" id="PTHR43715:SF1">
    <property type="entry name" value="GDP-MANNOSE 4,6 DEHYDRATASE"/>
    <property type="match status" value="1"/>
</dbReference>
<comment type="cofactor">
    <cofactor evidence="1">
        <name>NADP(+)</name>
        <dbReference type="ChEBI" id="CHEBI:58349"/>
    </cofactor>
</comment>
<name>A0A7N2MNB2_QUELO</name>
<keyword evidence="4" id="KW-0456">Lyase</keyword>
<dbReference type="InterPro" id="IPR006368">
    <property type="entry name" value="GDP_Man_deHydtase"/>
</dbReference>
<dbReference type="GeneID" id="115964362"/>